<accession>A0A0E9P9N6</accession>
<organism evidence="1">
    <name type="scientific">Anguilla anguilla</name>
    <name type="common">European freshwater eel</name>
    <name type="synonym">Muraena anguilla</name>
    <dbReference type="NCBI Taxonomy" id="7936"/>
    <lineage>
        <taxon>Eukaryota</taxon>
        <taxon>Metazoa</taxon>
        <taxon>Chordata</taxon>
        <taxon>Craniata</taxon>
        <taxon>Vertebrata</taxon>
        <taxon>Euteleostomi</taxon>
        <taxon>Actinopterygii</taxon>
        <taxon>Neopterygii</taxon>
        <taxon>Teleostei</taxon>
        <taxon>Anguilliformes</taxon>
        <taxon>Anguillidae</taxon>
        <taxon>Anguilla</taxon>
    </lineage>
</organism>
<protein>
    <submittedName>
        <fullName evidence="1">Uncharacterized protein</fullName>
    </submittedName>
</protein>
<sequence>MQKSPYRWPPKIITTSVSDRYVSVE</sequence>
<dbReference type="EMBL" id="GBXM01107605">
    <property type="protein sequence ID" value="JAH00972.1"/>
    <property type="molecule type" value="Transcribed_RNA"/>
</dbReference>
<reference evidence="1" key="1">
    <citation type="submission" date="2014-11" db="EMBL/GenBank/DDBJ databases">
        <authorList>
            <person name="Amaro Gonzalez C."/>
        </authorList>
    </citation>
    <scope>NUCLEOTIDE SEQUENCE</scope>
</reference>
<evidence type="ECO:0000313" key="1">
    <source>
        <dbReference type="EMBL" id="JAH00972.1"/>
    </source>
</evidence>
<proteinExistence type="predicted"/>
<reference evidence="1" key="2">
    <citation type="journal article" date="2015" name="Fish Shellfish Immunol.">
        <title>Early steps in the European eel (Anguilla anguilla)-Vibrio vulnificus interaction in the gills: Role of the RtxA13 toxin.</title>
        <authorList>
            <person name="Callol A."/>
            <person name="Pajuelo D."/>
            <person name="Ebbesson L."/>
            <person name="Teles M."/>
            <person name="MacKenzie S."/>
            <person name="Amaro C."/>
        </authorList>
    </citation>
    <scope>NUCLEOTIDE SEQUENCE</scope>
</reference>
<dbReference type="AlphaFoldDB" id="A0A0E9P9N6"/>
<name>A0A0E9P9N6_ANGAN</name>